<comment type="subcellular location">
    <subcellularLocation>
        <location evidence="3">Cell outer membrane</location>
        <topology evidence="3">Multi-pass membrane protein</topology>
    </subcellularLocation>
</comment>
<evidence type="ECO:0000256" key="20">
    <source>
        <dbReference type="PIRSR" id="PIRSR603187-2"/>
    </source>
</evidence>
<evidence type="ECO:0000313" key="22">
    <source>
        <dbReference type="Proteomes" id="UP000712080"/>
    </source>
</evidence>
<keyword evidence="9" id="KW-0812">Transmembrane</keyword>
<keyword evidence="15" id="KW-0443">Lipid metabolism</keyword>
<evidence type="ECO:0000256" key="2">
    <source>
        <dbReference type="ARBA" id="ARBA00001604"/>
    </source>
</evidence>
<keyword evidence="22" id="KW-1185">Reference proteome</keyword>
<dbReference type="SUPFAM" id="SSF56931">
    <property type="entry name" value="Outer membrane phospholipase A (OMPLA)"/>
    <property type="match status" value="1"/>
</dbReference>
<evidence type="ECO:0000256" key="1">
    <source>
        <dbReference type="ARBA" id="ARBA00000111"/>
    </source>
</evidence>
<name>A0A972FUU8_9FLAO</name>
<evidence type="ECO:0000256" key="19">
    <source>
        <dbReference type="PIRSR" id="PIRSR603187-1"/>
    </source>
</evidence>
<dbReference type="GO" id="GO:0004623">
    <property type="term" value="F:phospholipase A2 activity"/>
    <property type="evidence" value="ECO:0007669"/>
    <property type="project" value="UniProtKB-EC"/>
</dbReference>
<evidence type="ECO:0000256" key="13">
    <source>
        <dbReference type="ARBA" id="ARBA00022837"/>
    </source>
</evidence>
<evidence type="ECO:0000256" key="7">
    <source>
        <dbReference type="ARBA" id="ARBA00013278"/>
    </source>
</evidence>
<dbReference type="EC" id="3.1.1.4" evidence="7"/>
<dbReference type="RefSeq" id="WP_169528062.1">
    <property type="nucleotide sequence ID" value="NZ_JAAMPU010000107.1"/>
</dbReference>
<dbReference type="PRINTS" id="PR01486">
    <property type="entry name" value="PHPHLIPASEA1"/>
</dbReference>
<reference evidence="21" key="1">
    <citation type="submission" date="2020-02" db="EMBL/GenBank/DDBJ databases">
        <title>Flavobacterium sp. genome.</title>
        <authorList>
            <person name="Jung H.S."/>
            <person name="Baek J.H."/>
            <person name="Jeon C.O."/>
        </authorList>
    </citation>
    <scope>NUCLEOTIDE SEQUENCE</scope>
    <source>
        <strain evidence="21">SE-s28</strain>
    </source>
</reference>
<evidence type="ECO:0000256" key="8">
    <source>
        <dbReference type="ARBA" id="ARBA00022452"/>
    </source>
</evidence>
<dbReference type="AlphaFoldDB" id="A0A972FUU8"/>
<keyword evidence="12" id="KW-0378">Hydrolase</keyword>
<evidence type="ECO:0000256" key="16">
    <source>
        <dbReference type="ARBA" id="ARBA00023136"/>
    </source>
</evidence>
<dbReference type="GO" id="GO:0009279">
    <property type="term" value="C:cell outer membrane"/>
    <property type="evidence" value="ECO:0007669"/>
    <property type="project" value="UniProtKB-SubCell"/>
</dbReference>
<comment type="subunit">
    <text evidence="5">Homodimer; dimerization is reversible, and the dimeric form is the active one.</text>
</comment>
<evidence type="ECO:0000256" key="17">
    <source>
        <dbReference type="ARBA" id="ARBA00023237"/>
    </source>
</evidence>
<dbReference type="PANTHER" id="PTHR40457">
    <property type="entry name" value="PHOSPHOLIPASE A1"/>
    <property type="match status" value="1"/>
</dbReference>
<evidence type="ECO:0000256" key="9">
    <source>
        <dbReference type="ARBA" id="ARBA00022692"/>
    </source>
</evidence>
<comment type="cofactor">
    <cofactor evidence="20">
        <name>Ca(2+)</name>
        <dbReference type="ChEBI" id="CHEBI:29108"/>
    </cofactor>
    <text evidence="20">Binds 1 Ca(2+) ion per monomer.</text>
</comment>
<evidence type="ECO:0000313" key="21">
    <source>
        <dbReference type="EMBL" id="NMH28958.1"/>
    </source>
</evidence>
<feature type="binding site" description="in dimeric form" evidence="20">
    <location>
        <position position="100"/>
    </location>
    <ligand>
        <name>Ca(2+)</name>
        <dbReference type="ChEBI" id="CHEBI:29108"/>
        <label>1</label>
    </ligand>
</feature>
<comment type="caution">
    <text evidence="21">The sequence shown here is derived from an EMBL/GenBank/DDBJ whole genome shotgun (WGS) entry which is preliminary data.</text>
</comment>
<feature type="active site" description="Nucleophile" evidence="19">
    <location>
        <position position="138"/>
    </location>
</feature>
<dbReference type="InterPro" id="IPR036541">
    <property type="entry name" value="PLipase_A1_sf"/>
</dbReference>
<keyword evidence="16" id="KW-0472">Membrane</keyword>
<keyword evidence="8" id="KW-1134">Transmembrane beta strand</keyword>
<evidence type="ECO:0000256" key="15">
    <source>
        <dbReference type="ARBA" id="ARBA00023098"/>
    </source>
</evidence>
<dbReference type="InterPro" id="IPR003187">
    <property type="entry name" value="PLipase_A1"/>
</dbReference>
<evidence type="ECO:0000256" key="4">
    <source>
        <dbReference type="ARBA" id="ARBA00010525"/>
    </source>
</evidence>
<organism evidence="21 22">
    <name type="scientific">Flavobacterium silvaticum</name>
    <dbReference type="NCBI Taxonomy" id="1852020"/>
    <lineage>
        <taxon>Bacteria</taxon>
        <taxon>Pseudomonadati</taxon>
        <taxon>Bacteroidota</taxon>
        <taxon>Flavobacteriia</taxon>
        <taxon>Flavobacteriales</taxon>
        <taxon>Flavobacteriaceae</taxon>
        <taxon>Flavobacterium</taxon>
    </lineage>
</organism>
<evidence type="ECO:0000256" key="11">
    <source>
        <dbReference type="ARBA" id="ARBA00022729"/>
    </source>
</evidence>
<evidence type="ECO:0000256" key="14">
    <source>
        <dbReference type="ARBA" id="ARBA00022963"/>
    </source>
</evidence>
<evidence type="ECO:0000256" key="12">
    <source>
        <dbReference type="ARBA" id="ARBA00022801"/>
    </source>
</evidence>
<dbReference type="Proteomes" id="UP000712080">
    <property type="component" value="Unassembled WGS sequence"/>
</dbReference>
<protein>
    <recommendedName>
        <fullName evidence="18">Phosphatidylcholine 1-acylhydrolase</fullName>
        <ecNumber evidence="6">3.1.1.32</ecNumber>
        <ecNumber evidence="7">3.1.1.4</ecNumber>
    </recommendedName>
</protein>
<dbReference type="Gene3D" id="2.40.230.10">
    <property type="entry name" value="Phospholipase A1"/>
    <property type="match status" value="1"/>
</dbReference>
<comment type="similarity">
    <text evidence="4">Belongs to the phospholipase A1 family.</text>
</comment>
<dbReference type="CDD" id="cd00541">
    <property type="entry name" value="OMPLA"/>
    <property type="match status" value="1"/>
</dbReference>
<keyword evidence="11" id="KW-0732">Signal</keyword>
<comment type="catalytic activity">
    <reaction evidence="2">
        <text>a 1,2-diacyl-sn-glycero-3-phosphocholine + H2O = a 1-acyl-sn-glycero-3-phosphocholine + a fatty acid + H(+)</text>
        <dbReference type="Rhea" id="RHEA:15801"/>
        <dbReference type="ChEBI" id="CHEBI:15377"/>
        <dbReference type="ChEBI" id="CHEBI:15378"/>
        <dbReference type="ChEBI" id="CHEBI:28868"/>
        <dbReference type="ChEBI" id="CHEBI:57643"/>
        <dbReference type="ChEBI" id="CHEBI:58168"/>
        <dbReference type="EC" id="3.1.1.4"/>
    </reaction>
</comment>
<dbReference type="GO" id="GO:0008970">
    <property type="term" value="F:phospholipase A1 activity"/>
    <property type="evidence" value="ECO:0007669"/>
    <property type="project" value="UniProtKB-EC"/>
</dbReference>
<evidence type="ECO:0000256" key="3">
    <source>
        <dbReference type="ARBA" id="ARBA00004571"/>
    </source>
</evidence>
<feature type="active site" description="Proton acceptor" evidence="19">
    <location>
        <position position="136"/>
    </location>
</feature>
<keyword evidence="17" id="KW-0998">Cell outer membrane</keyword>
<dbReference type="Pfam" id="PF02253">
    <property type="entry name" value="PLA1"/>
    <property type="match status" value="1"/>
</dbReference>
<accession>A0A972FUU8</accession>
<sequence length="267" mass="31006">MSQRWELDSTSSRGTFLITPYKPIFILPFRYTSNPNRQPVSRNADSSYVVSEPVDYNRTEVKFQVSFKVKIFQDMLWRHADLWVAYTQVSHWQIYNSKISRPFRETNYEPELILNFPLHFKLFGFDARMASVGFNHQSNGRSLPLSRSWNRIMFVFGLERKNWSIYARPWIRLSDSEDDNPDISDNLGRADLNVIYTHDGHVFSLIGSHNLSFGTAVKGNLTFSWSFPIKGNLKGYMQASHGYGETLIDYNHKQTTVGVGLSLVEWL</sequence>
<dbReference type="EMBL" id="JAAMPU010000107">
    <property type="protein sequence ID" value="NMH28958.1"/>
    <property type="molecule type" value="Genomic_DNA"/>
</dbReference>
<feature type="binding site" description="in dimeric form" evidence="20">
    <location>
        <position position="141"/>
    </location>
    <ligand>
        <name>Ca(2+)</name>
        <dbReference type="ChEBI" id="CHEBI:29108"/>
        <label>1</label>
    </ligand>
</feature>
<feature type="binding site" description="in dimeric form" evidence="20">
    <location>
        <position position="146"/>
    </location>
    <ligand>
        <name>Ca(2+)</name>
        <dbReference type="ChEBI" id="CHEBI:29108"/>
        <label>1</label>
    </ligand>
</feature>
<comment type="catalytic activity">
    <reaction evidence="1">
        <text>a 1,2-diacyl-sn-glycero-3-phosphocholine + H2O = a 2-acyl-sn-glycero-3-phosphocholine + a fatty acid + H(+)</text>
        <dbReference type="Rhea" id="RHEA:18689"/>
        <dbReference type="ChEBI" id="CHEBI:15377"/>
        <dbReference type="ChEBI" id="CHEBI:15378"/>
        <dbReference type="ChEBI" id="CHEBI:28868"/>
        <dbReference type="ChEBI" id="CHEBI:57643"/>
        <dbReference type="ChEBI" id="CHEBI:57875"/>
        <dbReference type="EC" id="3.1.1.32"/>
    </reaction>
</comment>
<gene>
    <name evidence="21" type="ORF">G6047_13015</name>
</gene>
<proteinExistence type="inferred from homology"/>
<evidence type="ECO:0000256" key="5">
    <source>
        <dbReference type="ARBA" id="ARBA00011702"/>
    </source>
</evidence>
<keyword evidence="10 20" id="KW-0479">Metal-binding</keyword>
<feature type="binding site" description="in dimeric form" evidence="20">
    <location>
        <position position="179"/>
    </location>
    <ligand>
        <name>Ca(2+)</name>
        <dbReference type="ChEBI" id="CHEBI:29108"/>
        <label>1</label>
    </ligand>
</feature>
<keyword evidence="13 20" id="KW-0106">Calcium</keyword>
<evidence type="ECO:0000256" key="18">
    <source>
        <dbReference type="ARBA" id="ARBA00032375"/>
    </source>
</evidence>
<dbReference type="GO" id="GO:0016042">
    <property type="term" value="P:lipid catabolic process"/>
    <property type="evidence" value="ECO:0007669"/>
    <property type="project" value="UniProtKB-KW"/>
</dbReference>
<dbReference type="EC" id="3.1.1.32" evidence="6"/>
<evidence type="ECO:0000256" key="6">
    <source>
        <dbReference type="ARBA" id="ARBA00013179"/>
    </source>
</evidence>
<evidence type="ECO:0000256" key="10">
    <source>
        <dbReference type="ARBA" id="ARBA00022723"/>
    </source>
</evidence>
<dbReference type="PANTHER" id="PTHR40457:SF1">
    <property type="entry name" value="PHOSPHOLIPASE A1"/>
    <property type="match status" value="1"/>
</dbReference>
<dbReference type="GO" id="GO:0005509">
    <property type="term" value="F:calcium ion binding"/>
    <property type="evidence" value="ECO:0007669"/>
    <property type="project" value="TreeGrafter"/>
</dbReference>
<keyword evidence="14" id="KW-0442">Lipid degradation</keyword>